<accession>A0A0A9ACE9</accession>
<evidence type="ECO:0000313" key="2">
    <source>
        <dbReference type="EMBL" id="JAD44762.1"/>
    </source>
</evidence>
<proteinExistence type="predicted"/>
<dbReference type="AlphaFoldDB" id="A0A0A9ACE9"/>
<organism evidence="2">
    <name type="scientific">Arundo donax</name>
    <name type="common">Giant reed</name>
    <name type="synonym">Donax arundinaceus</name>
    <dbReference type="NCBI Taxonomy" id="35708"/>
    <lineage>
        <taxon>Eukaryota</taxon>
        <taxon>Viridiplantae</taxon>
        <taxon>Streptophyta</taxon>
        <taxon>Embryophyta</taxon>
        <taxon>Tracheophyta</taxon>
        <taxon>Spermatophyta</taxon>
        <taxon>Magnoliopsida</taxon>
        <taxon>Liliopsida</taxon>
        <taxon>Poales</taxon>
        <taxon>Poaceae</taxon>
        <taxon>PACMAD clade</taxon>
        <taxon>Arundinoideae</taxon>
        <taxon>Arundineae</taxon>
        <taxon>Arundo</taxon>
    </lineage>
</organism>
<reference evidence="2" key="2">
    <citation type="journal article" date="2015" name="Data Brief">
        <title>Shoot transcriptome of the giant reed, Arundo donax.</title>
        <authorList>
            <person name="Barrero R.A."/>
            <person name="Guerrero F.D."/>
            <person name="Moolhuijzen P."/>
            <person name="Goolsby J.A."/>
            <person name="Tidwell J."/>
            <person name="Bellgard S.E."/>
            <person name="Bellgard M.I."/>
        </authorList>
    </citation>
    <scope>NUCLEOTIDE SEQUENCE</scope>
    <source>
        <tissue evidence="2">Shoot tissue taken approximately 20 cm above the soil surface</tissue>
    </source>
</reference>
<reference evidence="2" key="1">
    <citation type="submission" date="2014-09" db="EMBL/GenBank/DDBJ databases">
        <authorList>
            <person name="Magalhaes I.L.F."/>
            <person name="Oliveira U."/>
            <person name="Santos F.R."/>
            <person name="Vidigal T.H.D.A."/>
            <person name="Brescovit A.D."/>
            <person name="Santos A.J."/>
        </authorList>
    </citation>
    <scope>NUCLEOTIDE SEQUENCE</scope>
    <source>
        <tissue evidence="2">Shoot tissue taken approximately 20 cm above the soil surface</tissue>
    </source>
</reference>
<sequence>MTNVPNDEPLRRSERNRRLAIPSDYMTYMSEDTNELDDDPTSFKEAMRSEHSCEWFIAMKDEMKSMNINDVWDLVEIPDGAKMVGCKWVYKTKRDSKGECRKVQSKTHSKQLHAERKH</sequence>
<protein>
    <submittedName>
        <fullName evidence="2">Uncharacterized protein</fullName>
    </submittedName>
</protein>
<feature type="compositionally biased region" description="Basic residues" evidence="1">
    <location>
        <begin position="103"/>
        <end position="118"/>
    </location>
</feature>
<dbReference type="EMBL" id="GBRH01253133">
    <property type="protein sequence ID" value="JAD44762.1"/>
    <property type="molecule type" value="Transcribed_RNA"/>
</dbReference>
<evidence type="ECO:0000256" key="1">
    <source>
        <dbReference type="SAM" id="MobiDB-lite"/>
    </source>
</evidence>
<name>A0A0A9ACE9_ARUDO</name>
<feature type="region of interest" description="Disordered" evidence="1">
    <location>
        <begin position="99"/>
        <end position="118"/>
    </location>
</feature>